<keyword evidence="5" id="KW-0808">Transferase</keyword>
<dbReference type="SMART" id="SM00387">
    <property type="entry name" value="HATPase_c"/>
    <property type="match status" value="1"/>
</dbReference>
<evidence type="ECO:0000256" key="5">
    <source>
        <dbReference type="ARBA" id="ARBA00022679"/>
    </source>
</evidence>
<evidence type="ECO:0000313" key="11">
    <source>
        <dbReference type="EMBL" id="GCD11853.1"/>
    </source>
</evidence>
<evidence type="ECO:0000256" key="2">
    <source>
        <dbReference type="ARBA" id="ARBA00004370"/>
    </source>
</evidence>
<dbReference type="Gene3D" id="1.10.287.130">
    <property type="match status" value="1"/>
</dbReference>
<dbReference type="SMART" id="SM00388">
    <property type="entry name" value="HisKA"/>
    <property type="match status" value="1"/>
</dbReference>
<name>A0A401UQL4_9CLOT</name>
<evidence type="ECO:0000256" key="6">
    <source>
        <dbReference type="ARBA" id="ARBA00022777"/>
    </source>
</evidence>
<comment type="caution">
    <text evidence="11">The sequence shown here is derived from an EMBL/GenBank/DDBJ whole genome shotgun (WGS) entry which is preliminary data.</text>
</comment>
<dbReference type="SUPFAM" id="SSF55874">
    <property type="entry name" value="ATPase domain of HSP90 chaperone/DNA topoisomerase II/histidine kinase"/>
    <property type="match status" value="1"/>
</dbReference>
<dbReference type="InterPro" id="IPR036890">
    <property type="entry name" value="HATPase_C_sf"/>
</dbReference>
<dbReference type="GO" id="GO:0016036">
    <property type="term" value="P:cellular response to phosphate starvation"/>
    <property type="evidence" value="ECO:0007669"/>
    <property type="project" value="TreeGrafter"/>
</dbReference>
<keyword evidence="8" id="KW-1133">Transmembrane helix</keyword>
<sequence>MQSIRRRLSIILVCTAILALLLSTLFVNITISRTFDNYLVEIQNKRNIRIVKYLEEVYKKSGKWSENSGIEIMHEAYMSNYCLTLKEENKKIIWGMNPSDMIHNPNVHMHIKNEGVYTTSTFEIRSNNKIVGYVEIGQYAPVLLSKEDVNFKISINESIILSVVLSILITILISIFISKQFSTPLSQISKISVYLSNGNYGERSHNKSNILELEDLRNSINTLGEKLQHQDVLRKRLISDISHEIRTPLNILQNNFEAMIDGIFPVDNERLTYLNEEVIRFGKLLDNLNTLKEVEAEEIVLSMEKIDLRDILSSVVNDFEVIAENKNLNISLECSTSNPCNILGDRDKIKQVIINLLSNAVKFTEGLGEINITLKETDEKVILKIKDTGIGINKEDLPYIFERLYRGDKSRHEIEGTGIGLTIVKNILTLHKASIDVKSKEGKGCVVTVYFSRMLGSSHK</sequence>
<dbReference type="EMBL" id="BHYK01000022">
    <property type="protein sequence ID" value="GCD11853.1"/>
    <property type="molecule type" value="Genomic_DNA"/>
</dbReference>
<feature type="domain" description="Histidine kinase" evidence="9">
    <location>
        <begin position="240"/>
        <end position="455"/>
    </location>
</feature>
<dbReference type="AlphaFoldDB" id="A0A401UQL4"/>
<dbReference type="FunFam" id="3.30.565.10:FF:000006">
    <property type="entry name" value="Sensor histidine kinase WalK"/>
    <property type="match status" value="1"/>
</dbReference>
<evidence type="ECO:0000313" key="12">
    <source>
        <dbReference type="Proteomes" id="UP000287872"/>
    </source>
</evidence>
<dbReference type="Gene3D" id="6.10.340.10">
    <property type="match status" value="1"/>
</dbReference>
<proteinExistence type="predicted"/>
<dbReference type="Pfam" id="PF00512">
    <property type="entry name" value="HisKA"/>
    <property type="match status" value="1"/>
</dbReference>
<dbReference type="Pfam" id="PF02518">
    <property type="entry name" value="HATPase_c"/>
    <property type="match status" value="1"/>
</dbReference>
<keyword evidence="8" id="KW-0812">Transmembrane</keyword>
<gene>
    <name evidence="11" type="ORF">Ctaglu_34760</name>
</gene>
<dbReference type="InterPro" id="IPR004358">
    <property type="entry name" value="Sig_transdc_His_kin-like_C"/>
</dbReference>
<dbReference type="PROSITE" id="PS50885">
    <property type="entry name" value="HAMP"/>
    <property type="match status" value="1"/>
</dbReference>
<keyword evidence="7" id="KW-0902">Two-component regulatory system</keyword>
<keyword evidence="8" id="KW-0472">Membrane</keyword>
<dbReference type="InterPro" id="IPR050351">
    <property type="entry name" value="BphY/WalK/GraS-like"/>
</dbReference>
<protein>
    <recommendedName>
        <fullName evidence="3">histidine kinase</fullName>
        <ecNumber evidence="3">2.7.13.3</ecNumber>
    </recommendedName>
</protein>
<reference evidence="11 12" key="1">
    <citation type="submission" date="2018-11" db="EMBL/GenBank/DDBJ databases">
        <title>Genome sequencing and assembly of Clostridium tagluense strain A121.</title>
        <authorList>
            <person name="Murakami T."/>
            <person name="Segawa T."/>
            <person name="Shcherbakova V.A."/>
            <person name="Mori H."/>
            <person name="Yoshimura Y."/>
        </authorList>
    </citation>
    <scope>NUCLEOTIDE SEQUENCE [LARGE SCALE GENOMIC DNA]</scope>
    <source>
        <strain evidence="11 12">A121</strain>
    </source>
</reference>
<dbReference type="GO" id="GO:0004721">
    <property type="term" value="F:phosphoprotein phosphatase activity"/>
    <property type="evidence" value="ECO:0007669"/>
    <property type="project" value="TreeGrafter"/>
</dbReference>
<dbReference type="PROSITE" id="PS50109">
    <property type="entry name" value="HIS_KIN"/>
    <property type="match status" value="1"/>
</dbReference>
<dbReference type="Proteomes" id="UP000287872">
    <property type="component" value="Unassembled WGS sequence"/>
</dbReference>
<dbReference type="RefSeq" id="WP_125004023.1">
    <property type="nucleotide sequence ID" value="NZ_BHYK01000022.1"/>
</dbReference>
<accession>A0A401UQL4</accession>
<dbReference type="PANTHER" id="PTHR45453">
    <property type="entry name" value="PHOSPHATE REGULON SENSOR PROTEIN PHOR"/>
    <property type="match status" value="1"/>
</dbReference>
<dbReference type="GO" id="GO:0000155">
    <property type="term" value="F:phosphorelay sensor kinase activity"/>
    <property type="evidence" value="ECO:0007669"/>
    <property type="project" value="InterPro"/>
</dbReference>
<evidence type="ECO:0000259" key="9">
    <source>
        <dbReference type="PROSITE" id="PS50109"/>
    </source>
</evidence>
<evidence type="ECO:0000256" key="4">
    <source>
        <dbReference type="ARBA" id="ARBA00022553"/>
    </source>
</evidence>
<dbReference type="PANTHER" id="PTHR45453:SF1">
    <property type="entry name" value="PHOSPHATE REGULON SENSOR PROTEIN PHOR"/>
    <property type="match status" value="1"/>
</dbReference>
<dbReference type="InterPro" id="IPR005467">
    <property type="entry name" value="His_kinase_dom"/>
</dbReference>
<dbReference type="SUPFAM" id="SSF47384">
    <property type="entry name" value="Homodimeric domain of signal transducing histidine kinase"/>
    <property type="match status" value="1"/>
</dbReference>
<dbReference type="InterPro" id="IPR036097">
    <property type="entry name" value="HisK_dim/P_sf"/>
</dbReference>
<feature type="transmembrane region" description="Helical" evidence="8">
    <location>
        <begin position="159"/>
        <end position="177"/>
    </location>
</feature>
<dbReference type="InterPro" id="IPR003660">
    <property type="entry name" value="HAMP_dom"/>
</dbReference>
<dbReference type="CDD" id="cd00082">
    <property type="entry name" value="HisKA"/>
    <property type="match status" value="1"/>
</dbReference>
<dbReference type="Gene3D" id="3.30.565.10">
    <property type="entry name" value="Histidine kinase-like ATPase, C-terminal domain"/>
    <property type="match status" value="1"/>
</dbReference>
<dbReference type="PRINTS" id="PR00344">
    <property type="entry name" value="BCTRLSENSOR"/>
</dbReference>
<evidence type="ECO:0000259" key="10">
    <source>
        <dbReference type="PROSITE" id="PS50885"/>
    </source>
</evidence>
<evidence type="ECO:0000256" key="1">
    <source>
        <dbReference type="ARBA" id="ARBA00000085"/>
    </source>
</evidence>
<keyword evidence="6 11" id="KW-0418">Kinase</keyword>
<dbReference type="EC" id="2.7.13.3" evidence="3"/>
<evidence type="ECO:0000256" key="3">
    <source>
        <dbReference type="ARBA" id="ARBA00012438"/>
    </source>
</evidence>
<dbReference type="InterPro" id="IPR003661">
    <property type="entry name" value="HisK_dim/P_dom"/>
</dbReference>
<dbReference type="InterPro" id="IPR003594">
    <property type="entry name" value="HATPase_dom"/>
</dbReference>
<keyword evidence="12" id="KW-1185">Reference proteome</keyword>
<organism evidence="11 12">
    <name type="scientific">Clostridium tagluense</name>
    <dbReference type="NCBI Taxonomy" id="360422"/>
    <lineage>
        <taxon>Bacteria</taxon>
        <taxon>Bacillati</taxon>
        <taxon>Bacillota</taxon>
        <taxon>Clostridia</taxon>
        <taxon>Eubacteriales</taxon>
        <taxon>Clostridiaceae</taxon>
        <taxon>Clostridium</taxon>
    </lineage>
</organism>
<comment type="subcellular location">
    <subcellularLocation>
        <location evidence="2">Membrane</location>
    </subcellularLocation>
</comment>
<keyword evidence="4" id="KW-0597">Phosphoprotein</keyword>
<evidence type="ECO:0000256" key="8">
    <source>
        <dbReference type="SAM" id="Phobius"/>
    </source>
</evidence>
<dbReference type="GO" id="GO:0005886">
    <property type="term" value="C:plasma membrane"/>
    <property type="evidence" value="ECO:0007669"/>
    <property type="project" value="TreeGrafter"/>
</dbReference>
<comment type="catalytic activity">
    <reaction evidence="1">
        <text>ATP + protein L-histidine = ADP + protein N-phospho-L-histidine.</text>
        <dbReference type="EC" id="2.7.13.3"/>
    </reaction>
</comment>
<dbReference type="OrthoDB" id="9813151at2"/>
<feature type="domain" description="HAMP" evidence="10">
    <location>
        <begin position="179"/>
        <end position="232"/>
    </location>
</feature>
<evidence type="ECO:0000256" key="7">
    <source>
        <dbReference type="ARBA" id="ARBA00023012"/>
    </source>
</evidence>